<dbReference type="AlphaFoldDB" id="A0A7L5AJC8"/>
<sequence>MRVSEFWQAVADEFGEGYGRTVTRDLVLGALGDRTAVQAIAAGIDTKEIWVALCASTDVPPNRRYGVGQLPKK</sequence>
<proteinExistence type="predicted"/>
<organism evidence="1 2">
    <name type="scientific">Marisediminicola antarctica</name>
    <dbReference type="NCBI Taxonomy" id="674079"/>
    <lineage>
        <taxon>Bacteria</taxon>
        <taxon>Bacillati</taxon>
        <taxon>Actinomycetota</taxon>
        <taxon>Actinomycetes</taxon>
        <taxon>Micrococcales</taxon>
        <taxon>Microbacteriaceae</taxon>
        <taxon>Marisediminicola</taxon>
    </lineage>
</organism>
<name>A0A7L5AJC8_9MICO</name>
<protein>
    <submittedName>
        <fullName evidence="1">Signal transduction histidine kinase</fullName>
    </submittedName>
</protein>
<accession>A0A7L5AJC8</accession>
<reference evidence="1 2" key="1">
    <citation type="submission" date="2016-09" db="EMBL/GenBank/DDBJ databases">
        <title>Complete genome sequence of microbes from the polar regions.</title>
        <authorList>
            <person name="Liao L."/>
            <person name="Chen B."/>
        </authorList>
    </citation>
    <scope>NUCLEOTIDE SEQUENCE [LARGE SCALE GENOMIC DNA]</scope>
    <source>
        <strain evidence="1 2">ZS314</strain>
    </source>
</reference>
<dbReference type="KEGG" id="mant:BHD05_13080"/>
<dbReference type="Proteomes" id="UP000464507">
    <property type="component" value="Chromosome"/>
</dbReference>
<dbReference type="RefSeq" id="WP_161886822.1">
    <property type="nucleotide sequence ID" value="NZ_CP017146.1"/>
</dbReference>
<dbReference type="InterPro" id="IPR021408">
    <property type="entry name" value="DUF3046"/>
</dbReference>
<evidence type="ECO:0000313" key="1">
    <source>
        <dbReference type="EMBL" id="QHO70437.1"/>
    </source>
</evidence>
<dbReference type="Pfam" id="PF11248">
    <property type="entry name" value="DUF3046"/>
    <property type="match status" value="1"/>
</dbReference>
<keyword evidence="1" id="KW-0418">Kinase</keyword>
<dbReference type="OrthoDB" id="3215033at2"/>
<keyword evidence="1" id="KW-0808">Transferase</keyword>
<gene>
    <name evidence="1" type="ORF">BHD05_13080</name>
</gene>
<dbReference type="EMBL" id="CP017146">
    <property type="protein sequence ID" value="QHO70437.1"/>
    <property type="molecule type" value="Genomic_DNA"/>
</dbReference>
<keyword evidence="2" id="KW-1185">Reference proteome</keyword>
<dbReference type="GO" id="GO:0016301">
    <property type="term" value="F:kinase activity"/>
    <property type="evidence" value="ECO:0007669"/>
    <property type="project" value="UniProtKB-KW"/>
</dbReference>
<evidence type="ECO:0000313" key="2">
    <source>
        <dbReference type="Proteomes" id="UP000464507"/>
    </source>
</evidence>